<comment type="caution">
    <text evidence="2">The sequence shown here is derived from an EMBL/GenBank/DDBJ whole genome shotgun (WGS) entry which is preliminary data.</text>
</comment>
<feature type="transmembrane region" description="Helical" evidence="1">
    <location>
        <begin position="339"/>
        <end position="359"/>
    </location>
</feature>
<evidence type="ECO:0000313" key="3">
    <source>
        <dbReference type="Proteomes" id="UP000247973"/>
    </source>
</evidence>
<dbReference type="OrthoDB" id="1801976at2"/>
<dbReference type="RefSeq" id="WP_110311707.1">
    <property type="nucleotide sequence ID" value="NZ_QICL01000023.1"/>
</dbReference>
<name>A0A2V3PMD0_9BACT</name>
<proteinExistence type="predicted"/>
<feature type="transmembrane region" description="Helical" evidence="1">
    <location>
        <begin position="148"/>
        <end position="172"/>
    </location>
</feature>
<organism evidence="2 3">
    <name type="scientific">Dysgonomonas alginatilytica</name>
    <dbReference type="NCBI Taxonomy" id="1605892"/>
    <lineage>
        <taxon>Bacteria</taxon>
        <taxon>Pseudomonadati</taxon>
        <taxon>Bacteroidota</taxon>
        <taxon>Bacteroidia</taxon>
        <taxon>Bacteroidales</taxon>
        <taxon>Dysgonomonadaceae</taxon>
        <taxon>Dysgonomonas</taxon>
    </lineage>
</organism>
<keyword evidence="1" id="KW-0812">Transmembrane</keyword>
<feature type="transmembrane region" description="Helical" evidence="1">
    <location>
        <begin position="112"/>
        <end position="136"/>
    </location>
</feature>
<reference evidence="2 3" key="1">
    <citation type="submission" date="2018-03" db="EMBL/GenBank/DDBJ databases">
        <title>Genomic Encyclopedia of Archaeal and Bacterial Type Strains, Phase II (KMG-II): from individual species to whole genera.</title>
        <authorList>
            <person name="Goeker M."/>
        </authorList>
    </citation>
    <scope>NUCLEOTIDE SEQUENCE [LARGE SCALE GENOMIC DNA]</scope>
    <source>
        <strain evidence="2 3">DSM 100214</strain>
    </source>
</reference>
<keyword evidence="3" id="KW-1185">Reference proteome</keyword>
<dbReference type="InterPro" id="IPR027550">
    <property type="entry name" value="MSEP-CTERM"/>
</dbReference>
<evidence type="ECO:0000313" key="2">
    <source>
        <dbReference type="EMBL" id="PXV61992.1"/>
    </source>
</evidence>
<feature type="transmembrane region" description="Helical" evidence="1">
    <location>
        <begin position="214"/>
        <end position="233"/>
    </location>
</feature>
<feature type="transmembrane region" description="Helical" evidence="1">
    <location>
        <begin position="245"/>
        <end position="263"/>
    </location>
</feature>
<dbReference type="Proteomes" id="UP000247973">
    <property type="component" value="Unassembled WGS sequence"/>
</dbReference>
<sequence>MKKLLDPRWIFIVNTLPVLLLIFIGWSELHIIESFLSASELWLWKLFALSLIGLSGLSFAYATIQCVRKKHICIFYSAISLVIYAIYLYVYANYSDDFVPWNVPRWLFSGNIYLYVGTFLMPTLIHSLLCLVLILTPHTKRMKAWPNILAALFIPVLFYVFGILLAPLWTIVSSDGHHILISLMIIGITFFLFFLIRFLYILISDKTIRKEYELFWKIPVALLFPLLGLFLNSFVDDLFGDFSSYAFPILAVVNGVLICLPSFENRKVRLFVFFGRCATFLYTFYFFLVFLPFLPLSVFAILLIGTGFLMLTPLLLFIIHLDLIYEDFKYLRTLYRKSLLYPIMIVGFFILPIGVSLSYQYERSVLFETLEYLYSPDYTKEYDLNAGSVLKTLKVVDENKQSQFFYNSTPYLSSYFKWLVLDNLNLSFNKKQLIKNVFSYNESPDQETEELAKVGNAEISIIDIQHRSQYDKEKAAWVSWIDLSIENRLASLRNSEYITQIDLPDGCWISDYYLYVGDIKEMGILAEKKAATWVFSQIRNENRDPGMLHYLSGNKVDFRVFPFSTGEVRRTGIQFIHKDPVVINIDGHSVALGSDSGVEKTIGVESQVKNQIENEKREVVYVSSKEKQSLKTVSRKPYYHFIVDISHATSDKQRQNISDIKGLLNKNIISGQGARISYTGTYVKTKEMAEGWEEYLKSQYTEGGFFLDRAIKKILFESYTNPKDTYPIIVVVSDNIQKAIVYNDFADLKFTYPENDKFYGLNGERLSSYSLFEDVRSIVESGVTAFPECKVKVWPSIDKPLSYLPNDSLPSIVLNTKSKVLKSNLASIKEKNWESGLLIQGQWMLQALYPQTADEQWLPLVQNSFKSRILTPLTAYIVVENEAQKEMLKKKQEEALSGNRSLDLNDDTQRMSEPSLFVMLFLLGLLYLFYKRRMRKSKL</sequence>
<feature type="transmembrane region" description="Helical" evidence="1">
    <location>
        <begin position="41"/>
        <end position="61"/>
    </location>
</feature>
<feature type="transmembrane region" description="Helical" evidence="1">
    <location>
        <begin position="914"/>
        <end position="930"/>
    </location>
</feature>
<keyword evidence="1" id="KW-0472">Membrane</keyword>
<dbReference type="NCBIfam" id="TIGR04286">
    <property type="entry name" value="MSEP-CTERM"/>
    <property type="match status" value="1"/>
</dbReference>
<dbReference type="AlphaFoldDB" id="A0A2V3PMD0"/>
<gene>
    <name evidence="2" type="ORF">CLV62_12335</name>
</gene>
<feature type="transmembrane region" description="Helical" evidence="1">
    <location>
        <begin position="9"/>
        <end position="29"/>
    </location>
</feature>
<dbReference type="EMBL" id="QICL01000023">
    <property type="protein sequence ID" value="PXV61992.1"/>
    <property type="molecule type" value="Genomic_DNA"/>
</dbReference>
<feature type="transmembrane region" description="Helical" evidence="1">
    <location>
        <begin position="296"/>
        <end position="319"/>
    </location>
</feature>
<feature type="transmembrane region" description="Helical" evidence="1">
    <location>
        <begin position="178"/>
        <end position="202"/>
    </location>
</feature>
<protein>
    <submittedName>
        <fullName evidence="2">Putative secreted protein with MSEP-CTERM motif</fullName>
    </submittedName>
</protein>
<evidence type="ECO:0000256" key="1">
    <source>
        <dbReference type="SAM" id="Phobius"/>
    </source>
</evidence>
<accession>A0A2V3PMD0</accession>
<keyword evidence="1" id="KW-1133">Transmembrane helix</keyword>
<feature type="transmembrane region" description="Helical" evidence="1">
    <location>
        <begin position="270"/>
        <end position="290"/>
    </location>
</feature>
<feature type="transmembrane region" description="Helical" evidence="1">
    <location>
        <begin position="73"/>
        <end position="92"/>
    </location>
</feature>